<gene>
    <name evidence="1" type="ORF">D0T11_19365</name>
</gene>
<evidence type="ECO:0000313" key="1">
    <source>
        <dbReference type="EMBL" id="RIY06098.1"/>
    </source>
</evidence>
<dbReference type="OrthoDB" id="867047at2"/>
<proteinExistence type="predicted"/>
<dbReference type="Proteomes" id="UP000284250">
    <property type="component" value="Unassembled WGS sequence"/>
</dbReference>
<sequence length="456" mass="45817">MYAAANISAATSSFALTVGTLTQAVAASEAFYVTRLNASGQAQMIALGLKPGAGSDSFIQLTGIAWDAATGTLVVTGYYNGQSAALGTTALANAPTGGLFVAHLTPAGQWQNVVSVATTGTSSTEFGIVSAGVGPQGQVAAVLYLDQGAVTLGSTTLTAASGTPPKIVVAQLSPAGQWQWVAQSASSTLGYYNVRYAPDGSLWTLGTGDAGSQLGTTTLPANTEAFVARLSAAGQWGTVGVIGRKDPNSLGETRELAVDAAGNAVIVGLLDSDDTFSFGSQTLTSSSRRNFAARFNATGQWQYALLNPVGTNSGQGSYLSEVALDGAGNLLAVGGLNNRNSVTFGSTVLTGSEGGDAIVGRLTSAGVVTAQRRPAGMTPLALYPNPSSAGAAVTLRLPAAATAAQPIILRDALGRTVRESTLAAGHQQISLSTAGLAPGLYQVQAGLSRAQLVVAE</sequence>
<dbReference type="AlphaFoldDB" id="A0A418QLT6"/>
<keyword evidence="2" id="KW-1185">Reference proteome</keyword>
<name>A0A418QLT6_9BACT</name>
<evidence type="ECO:0000313" key="2">
    <source>
        <dbReference type="Proteomes" id="UP000284250"/>
    </source>
</evidence>
<protein>
    <submittedName>
        <fullName evidence="1">Uncharacterized protein</fullName>
    </submittedName>
</protein>
<comment type="caution">
    <text evidence="1">The sequence shown here is derived from an EMBL/GenBank/DDBJ whole genome shotgun (WGS) entry which is preliminary data.</text>
</comment>
<dbReference type="RefSeq" id="WP_119657467.1">
    <property type="nucleotide sequence ID" value="NZ_JBHUOI010000026.1"/>
</dbReference>
<accession>A0A418QLT6</accession>
<organism evidence="1 2">
    <name type="scientific">Hymenobacter rubripertinctus</name>
    <dbReference type="NCBI Taxonomy" id="2029981"/>
    <lineage>
        <taxon>Bacteria</taxon>
        <taxon>Pseudomonadati</taxon>
        <taxon>Bacteroidota</taxon>
        <taxon>Cytophagia</taxon>
        <taxon>Cytophagales</taxon>
        <taxon>Hymenobacteraceae</taxon>
        <taxon>Hymenobacter</taxon>
    </lineage>
</organism>
<reference evidence="1 2" key="2">
    <citation type="submission" date="2019-01" db="EMBL/GenBank/DDBJ databases">
        <title>Hymenobacter humicola sp. nov., isolated from soils in Antarctica.</title>
        <authorList>
            <person name="Sedlacek I."/>
            <person name="Holochova P."/>
            <person name="Kralova S."/>
            <person name="Pantucek R."/>
            <person name="Stankova E."/>
            <person name="Vrbovska V."/>
            <person name="Kristofova L."/>
            <person name="Svec P."/>
            <person name="Busse H.-J."/>
        </authorList>
    </citation>
    <scope>NUCLEOTIDE SEQUENCE [LARGE SCALE GENOMIC DNA]</scope>
    <source>
        <strain evidence="1 2">CCM 8852</strain>
    </source>
</reference>
<dbReference type="SUPFAM" id="SSF63829">
    <property type="entry name" value="Calcium-dependent phosphotriesterase"/>
    <property type="match status" value="1"/>
</dbReference>
<reference evidence="1 2" key="1">
    <citation type="submission" date="2018-09" db="EMBL/GenBank/DDBJ databases">
        <authorList>
            <person name="Zeman M."/>
            <person name="Pardy F."/>
        </authorList>
    </citation>
    <scope>NUCLEOTIDE SEQUENCE [LARGE SCALE GENOMIC DNA]</scope>
    <source>
        <strain evidence="1 2">CCM 8852</strain>
    </source>
</reference>
<dbReference type="EMBL" id="QYCN01000044">
    <property type="protein sequence ID" value="RIY06098.1"/>
    <property type="molecule type" value="Genomic_DNA"/>
</dbReference>